<dbReference type="PANTHER" id="PTHR12419:SF111">
    <property type="entry name" value="OVARIAN TUMOR DOMAIN-CONTAINING DEUBIQUITINATING ENZYME 9"/>
    <property type="match status" value="1"/>
</dbReference>
<dbReference type="GO" id="GO:0004843">
    <property type="term" value="F:cysteine-type deubiquitinase activity"/>
    <property type="evidence" value="ECO:0007669"/>
    <property type="project" value="TreeGrafter"/>
</dbReference>
<feature type="transmembrane region" description="Helical" evidence="3">
    <location>
        <begin position="223"/>
        <end position="244"/>
    </location>
</feature>
<feature type="region of interest" description="Disordered" evidence="2">
    <location>
        <begin position="1"/>
        <end position="62"/>
    </location>
</feature>
<sequence length="1185" mass="125886">MSKKNNQQTRQRMHAARLEKEKEDAAKRDAKLAKKQQRLKAAESMGVAAPKRLKRKQKKGVRIKKHVVIRGVKITDAESKRKVKEMLAAEEAMKDLMMDAEGGEPAEAAAAAPETRMREAPSGVKKAKARSSGGTKIKVKSAAKAAKKAAKAVHTKPTDREVVAAGEAAAAAAASTVQRTAEASKTVSGYLLHEAPVRTWLPLLGCSVAAAAGAYMQQRRLEWAALGGALSFFLTVWQVLAPLVRRFMALRARLLDNDRAAKKRLDLAAEQLNKVARDRGHARQQAQQAQGEVHHLKQAISTTVAAAGGLWPPISGGTGSASSGSSGSGYSSSGESDAASAVEQAARRLEALRSMLEERREQDKRLLGVLNNALNAAAVPNILDSEHGCTDTPDDATDGFGERPIDRGDAMELAGALQGRVDALRRQVMEAAEAQEAAASVHQRAEAQQGELIRLHSELRERTDEATALHAQLEIAKAEAGRLPQLQERLESLERQLARFGALHAEREGLQAQLERLQQLEEQTGKLQRQLAQREAELAAERQASAEWRSSASSSDGSGPEEASEEEGAGQEGGVAGNGASRHVLDVAAGEAADHPEPAGHPEAAAAAAAADEQPAAAHRPPAAAPLERPTASASAEVLSGLLGVAVAAGAATAAAASKEEEHKVAAELDTVRVKLRRAERFLLAYDKAVPALAGRLQTLQAQHAQLERTQAELIAQHQADEAAGSKCLELAEAVLAAAHDVEGVEQGSPPQLAPSAEAAEAAEGGAEPGAEAAAAAAVEDVGAERNNVVPAVGPEGGEFRSTAEATGKQPEGAAALNGAAEKQGEAVAEKGQAAAEQEGHTSEAEADWAEDFWRQQPGWQDGSAAEQQRQSAEAAAAAAAAADAAARYDAQLAADEALAQSLHEQELRQLSGEDRERLRRLPAMLAETPLVRRMSETLASLSGGSFSKLIPATRSSMQLALPEEGPEEEARRRLDERLTLFCLVERKVKGDGNCQFRALSDQLFRTPRLHGFVRECVVQQLRRCPEAYQDYVLDSSYEHYCSEMARPGTWGDNVTLQAAADYFGVRVGIISSFAENYLIEVEPRERKSSRVLWLAFWAEVHYNSLYPESEPPPPLPEDKLLGSRRLYNLLWGSPGSSSGPRSSVWGGPWDQSGGGSSSSAPSGSSSAPSSRQGGGSGVRIIPVE</sequence>
<dbReference type="InterPro" id="IPR038765">
    <property type="entry name" value="Papain-like_cys_pep_sf"/>
</dbReference>
<feature type="compositionally biased region" description="Basic residues" evidence="2">
    <location>
        <begin position="51"/>
        <end position="62"/>
    </location>
</feature>
<feature type="region of interest" description="Disordered" evidence="2">
    <location>
        <begin position="103"/>
        <end position="136"/>
    </location>
</feature>
<feature type="compositionally biased region" description="Low complexity" evidence="2">
    <location>
        <begin position="601"/>
        <end position="631"/>
    </location>
</feature>
<feature type="compositionally biased region" description="Low complexity" evidence="2">
    <location>
        <begin position="1134"/>
        <end position="1172"/>
    </location>
</feature>
<evidence type="ECO:0000256" key="2">
    <source>
        <dbReference type="SAM" id="MobiDB-lite"/>
    </source>
</evidence>
<keyword evidence="3" id="KW-0472">Membrane</keyword>
<dbReference type="InterPro" id="IPR050704">
    <property type="entry name" value="Peptidase_C85-like"/>
</dbReference>
<feature type="domain" description="OTU" evidence="4">
    <location>
        <begin position="984"/>
        <end position="1109"/>
    </location>
</feature>
<evidence type="ECO:0000313" key="6">
    <source>
        <dbReference type="Proteomes" id="UP000239899"/>
    </source>
</evidence>
<dbReference type="OrthoDB" id="415023at2759"/>
<feature type="compositionally biased region" description="Low complexity" evidence="2">
    <location>
        <begin position="541"/>
        <end position="561"/>
    </location>
</feature>
<proteinExistence type="inferred from homology"/>
<reference evidence="5 6" key="1">
    <citation type="journal article" date="2018" name="Plant J.">
        <title>Genome sequences of Chlorella sorokiniana UTEX 1602 and Micractinium conductrix SAG 241.80: implications to maltose excretion by a green alga.</title>
        <authorList>
            <person name="Arriola M.B."/>
            <person name="Velmurugan N."/>
            <person name="Zhang Y."/>
            <person name="Plunkett M.H."/>
            <person name="Hondzo H."/>
            <person name="Barney B.M."/>
        </authorList>
    </citation>
    <scope>NUCLEOTIDE SEQUENCE [LARGE SCALE GENOMIC DNA]</scope>
    <source>
        <strain evidence="6">UTEX 1602</strain>
    </source>
</reference>
<evidence type="ECO:0000256" key="3">
    <source>
        <dbReference type="SAM" id="Phobius"/>
    </source>
</evidence>
<feature type="compositionally biased region" description="Low complexity" evidence="2">
    <location>
        <begin position="754"/>
        <end position="781"/>
    </location>
</feature>
<comment type="caution">
    <text evidence="5">The sequence shown here is derived from an EMBL/GenBank/DDBJ whole genome shotgun (WGS) entry which is preliminary data.</text>
</comment>
<feature type="region of interest" description="Disordered" evidence="2">
    <location>
        <begin position="316"/>
        <end position="342"/>
    </location>
</feature>
<comment type="similarity">
    <text evidence="1">Belongs to the peptidase C85 family.</text>
</comment>
<name>A0A2P6TMT7_CHLSO</name>
<accession>A0A2P6TMT7</accession>
<feature type="region of interest" description="Disordered" evidence="2">
    <location>
        <begin position="590"/>
        <end position="631"/>
    </location>
</feature>
<keyword evidence="3" id="KW-0812">Transmembrane</keyword>
<dbReference type="EMBL" id="LHPG02000011">
    <property type="protein sequence ID" value="PRW45646.1"/>
    <property type="molecule type" value="Genomic_DNA"/>
</dbReference>
<keyword evidence="6" id="KW-1185">Reference proteome</keyword>
<feature type="compositionally biased region" description="Low complexity" evidence="2">
    <location>
        <begin position="320"/>
        <end position="341"/>
    </location>
</feature>
<feature type="region of interest" description="Disordered" evidence="2">
    <location>
        <begin position="743"/>
        <end position="811"/>
    </location>
</feature>
<dbReference type="InterPro" id="IPR003323">
    <property type="entry name" value="OTU_dom"/>
</dbReference>
<dbReference type="STRING" id="3076.A0A2P6TMT7"/>
<feature type="compositionally biased region" description="Polar residues" evidence="2">
    <location>
        <begin position="1"/>
        <end position="10"/>
    </location>
</feature>
<feature type="region of interest" description="Disordered" evidence="2">
    <location>
        <begin position="1134"/>
        <end position="1185"/>
    </location>
</feature>
<feature type="region of interest" description="Disordered" evidence="2">
    <location>
        <begin position="531"/>
        <end position="578"/>
    </location>
</feature>
<dbReference type="PROSITE" id="PS50802">
    <property type="entry name" value="OTU"/>
    <property type="match status" value="1"/>
</dbReference>
<dbReference type="GO" id="GO:0016579">
    <property type="term" value="P:protein deubiquitination"/>
    <property type="evidence" value="ECO:0007669"/>
    <property type="project" value="TreeGrafter"/>
</dbReference>
<dbReference type="Gene3D" id="3.90.70.80">
    <property type="match status" value="1"/>
</dbReference>
<gene>
    <name evidence="5" type="ORF">C2E21_5838</name>
</gene>
<evidence type="ECO:0000259" key="4">
    <source>
        <dbReference type="PROSITE" id="PS50802"/>
    </source>
</evidence>
<dbReference type="PANTHER" id="PTHR12419">
    <property type="entry name" value="OTU DOMAIN CONTAINING PROTEIN"/>
    <property type="match status" value="1"/>
</dbReference>
<evidence type="ECO:0000313" key="5">
    <source>
        <dbReference type="EMBL" id="PRW45646.1"/>
    </source>
</evidence>
<keyword evidence="3" id="KW-1133">Transmembrane helix</keyword>
<dbReference type="Pfam" id="PF02338">
    <property type="entry name" value="OTU"/>
    <property type="match status" value="1"/>
</dbReference>
<organism evidence="5 6">
    <name type="scientific">Chlorella sorokiniana</name>
    <name type="common">Freshwater green alga</name>
    <dbReference type="NCBI Taxonomy" id="3076"/>
    <lineage>
        <taxon>Eukaryota</taxon>
        <taxon>Viridiplantae</taxon>
        <taxon>Chlorophyta</taxon>
        <taxon>core chlorophytes</taxon>
        <taxon>Trebouxiophyceae</taxon>
        <taxon>Chlorellales</taxon>
        <taxon>Chlorellaceae</taxon>
        <taxon>Chlorella clade</taxon>
        <taxon>Chlorella</taxon>
    </lineage>
</organism>
<dbReference type="SUPFAM" id="SSF54001">
    <property type="entry name" value="Cysteine proteinases"/>
    <property type="match status" value="1"/>
</dbReference>
<evidence type="ECO:0000256" key="1">
    <source>
        <dbReference type="ARBA" id="ARBA00010407"/>
    </source>
</evidence>
<dbReference type="Proteomes" id="UP000239899">
    <property type="component" value="Unassembled WGS sequence"/>
</dbReference>
<feature type="compositionally biased region" description="Low complexity" evidence="2">
    <location>
        <begin position="103"/>
        <end position="114"/>
    </location>
</feature>
<protein>
    <submittedName>
        <fullName evidence="5">OTU domain-containing protein isoform X1</fullName>
    </submittedName>
</protein>
<feature type="compositionally biased region" description="Basic and acidic residues" evidence="2">
    <location>
        <begin position="16"/>
        <end position="32"/>
    </location>
</feature>
<dbReference type="AlphaFoldDB" id="A0A2P6TMT7"/>
<dbReference type="CDD" id="cd22751">
    <property type="entry name" value="OTU_plant_OTU9-like"/>
    <property type="match status" value="1"/>
</dbReference>